<evidence type="ECO:0000313" key="4">
    <source>
        <dbReference type="Proteomes" id="UP000326553"/>
    </source>
</evidence>
<dbReference type="CDD" id="cd06661">
    <property type="entry name" value="GGCT_like"/>
    <property type="match status" value="1"/>
</dbReference>
<protein>
    <submittedName>
        <fullName evidence="3">Gamma-glutamylcyclotransferase</fullName>
    </submittedName>
</protein>
<dbReference type="GO" id="GO:0016740">
    <property type="term" value="F:transferase activity"/>
    <property type="evidence" value="ECO:0007669"/>
    <property type="project" value="UniProtKB-KW"/>
</dbReference>
<feature type="domain" description="Gamma-glutamylcyclotransferase AIG2-like" evidence="2">
    <location>
        <begin position="46"/>
        <end position="176"/>
    </location>
</feature>
<feature type="region of interest" description="Disordered" evidence="1">
    <location>
        <begin position="1"/>
        <end position="37"/>
    </location>
</feature>
<dbReference type="KEGG" id="salw:CP975_11085"/>
<evidence type="ECO:0000259" key="2">
    <source>
        <dbReference type="Pfam" id="PF06094"/>
    </source>
</evidence>
<dbReference type="OrthoDB" id="5070127at2"/>
<name>A0A5J6HEH8_STRAD</name>
<keyword evidence="4" id="KW-1185">Reference proteome</keyword>
<accession>A0A5J6HEH8</accession>
<dbReference type="AlphaFoldDB" id="A0A5J6HEH8"/>
<dbReference type="SUPFAM" id="SSF110857">
    <property type="entry name" value="Gamma-glutamyl cyclotransferase-like"/>
    <property type="match status" value="1"/>
</dbReference>
<reference evidence="3 4" key="1">
    <citation type="submission" date="2017-09" db="EMBL/GenBank/DDBJ databases">
        <authorList>
            <person name="Lee N."/>
            <person name="Cho B.-K."/>
        </authorList>
    </citation>
    <scope>NUCLEOTIDE SEQUENCE [LARGE SCALE GENOMIC DNA]</scope>
    <source>
        <strain evidence="3 4">ATCC 12461</strain>
    </source>
</reference>
<organism evidence="3 4">
    <name type="scientific">Streptomyces alboniger</name>
    <dbReference type="NCBI Taxonomy" id="132473"/>
    <lineage>
        <taxon>Bacteria</taxon>
        <taxon>Bacillati</taxon>
        <taxon>Actinomycetota</taxon>
        <taxon>Actinomycetes</taxon>
        <taxon>Kitasatosporales</taxon>
        <taxon>Streptomycetaceae</taxon>
        <taxon>Streptomyces</taxon>
        <taxon>Streptomyces aurantiacus group</taxon>
    </lineage>
</organism>
<sequence>MAHRRPRLRHPGDHRDPGGAGERGLPGVGGAGDRRVTERDAPRLPFFVYGTLRPGEPNHAAYLCGRVTAEEPALLPGTVLYEGPGYPYAVEAPEAGPVRGELVTAAPSAHDGLLTALDLLEEYAPGDPRNLYERVTREVTRAADGTATRAWVYLAAPRMAARLRASGTLIEDGAWTSHRLGR</sequence>
<evidence type="ECO:0000313" key="3">
    <source>
        <dbReference type="EMBL" id="QEV17978.1"/>
    </source>
</evidence>
<gene>
    <name evidence="3" type="ORF">CP975_11085</name>
</gene>
<keyword evidence="3" id="KW-0808">Transferase</keyword>
<feature type="compositionally biased region" description="Gly residues" evidence="1">
    <location>
        <begin position="18"/>
        <end position="31"/>
    </location>
</feature>
<dbReference type="Gene3D" id="3.10.490.10">
    <property type="entry name" value="Gamma-glutamyl cyclotransferase-like"/>
    <property type="match status" value="1"/>
</dbReference>
<dbReference type="EMBL" id="CP023695">
    <property type="protein sequence ID" value="QEV17978.1"/>
    <property type="molecule type" value="Genomic_DNA"/>
</dbReference>
<dbReference type="Pfam" id="PF06094">
    <property type="entry name" value="GGACT"/>
    <property type="match status" value="1"/>
</dbReference>
<proteinExistence type="predicted"/>
<dbReference type="InterPro" id="IPR009288">
    <property type="entry name" value="AIG2-like_dom"/>
</dbReference>
<evidence type="ECO:0000256" key="1">
    <source>
        <dbReference type="SAM" id="MobiDB-lite"/>
    </source>
</evidence>
<dbReference type="Proteomes" id="UP000326553">
    <property type="component" value="Chromosome"/>
</dbReference>
<dbReference type="InterPro" id="IPR036568">
    <property type="entry name" value="GGCT-like_sf"/>
</dbReference>
<dbReference type="InterPro" id="IPR013024">
    <property type="entry name" value="GGCT-like"/>
</dbReference>